<feature type="domain" description="Ig-like" evidence="19">
    <location>
        <begin position="1203"/>
        <end position="1293"/>
    </location>
</feature>
<dbReference type="GO" id="GO:0032036">
    <property type="term" value="F:myosin heavy chain binding"/>
    <property type="evidence" value="ECO:0007669"/>
    <property type="project" value="TreeGrafter"/>
</dbReference>
<evidence type="ECO:0000259" key="19">
    <source>
        <dbReference type="PROSITE" id="PS50835"/>
    </source>
</evidence>
<keyword evidence="11" id="KW-0009">Actin-binding</keyword>
<proteinExistence type="inferred from homology"/>
<dbReference type="STRING" id="246437.L9JEW3"/>
<feature type="domain" description="Ig-like" evidence="19">
    <location>
        <begin position="152"/>
        <end position="254"/>
    </location>
</feature>
<dbReference type="Pfam" id="PF00041">
    <property type="entry name" value="fn3"/>
    <property type="match status" value="3"/>
</dbReference>
<accession>L9JEW3</accession>
<dbReference type="PROSITE" id="PS50835">
    <property type="entry name" value="IG_LIKE"/>
    <property type="match status" value="5"/>
</dbReference>
<comment type="similarity">
    <text evidence="2">Belongs to the histidine acid phosphatase family.</text>
</comment>
<dbReference type="GO" id="GO:0032982">
    <property type="term" value="C:myosin filament"/>
    <property type="evidence" value="ECO:0007669"/>
    <property type="project" value="UniProtKB-KW"/>
</dbReference>
<evidence type="ECO:0000256" key="12">
    <source>
        <dbReference type="ARBA" id="ARBA00023319"/>
    </source>
</evidence>
<dbReference type="SUPFAM" id="SSF48726">
    <property type="entry name" value="Immunoglobulin"/>
    <property type="match status" value="8"/>
</dbReference>
<keyword evidence="18" id="KW-0812">Transmembrane</keyword>
<dbReference type="InterPro" id="IPR029033">
    <property type="entry name" value="His_PPase_superfam"/>
</dbReference>
<dbReference type="InterPro" id="IPR000560">
    <property type="entry name" value="His_Pase_clade-2"/>
</dbReference>
<dbReference type="SMART" id="SM00060">
    <property type="entry name" value="FN3"/>
    <property type="match status" value="3"/>
</dbReference>
<dbReference type="CDD" id="cd20967">
    <property type="entry name" value="IgI_C2_MyBP-C-like"/>
    <property type="match status" value="1"/>
</dbReference>
<dbReference type="InterPro" id="IPR033379">
    <property type="entry name" value="Acid_Pase_AS"/>
</dbReference>
<dbReference type="CDD" id="cd00063">
    <property type="entry name" value="FN3"/>
    <property type="match status" value="3"/>
</dbReference>
<reference evidence="22" key="1">
    <citation type="submission" date="2012-07" db="EMBL/GenBank/DDBJ databases">
        <title>Genome of the Chinese tree shrew, a rising model animal genetically related to primates.</title>
        <authorList>
            <person name="Zhang G."/>
            <person name="Fan Y."/>
            <person name="Yao Y."/>
            <person name="Huang Z."/>
        </authorList>
    </citation>
    <scope>NUCLEOTIDE SEQUENCE [LARGE SCALE GENOMIC DNA]</scope>
</reference>
<comment type="catalytic activity">
    <reaction evidence="1">
        <text>a phosphate monoester + H2O = an alcohol + phosphate</text>
        <dbReference type="Rhea" id="RHEA:15017"/>
        <dbReference type="ChEBI" id="CHEBI:15377"/>
        <dbReference type="ChEBI" id="CHEBI:30879"/>
        <dbReference type="ChEBI" id="CHEBI:43474"/>
        <dbReference type="ChEBI" id="CHEBI:67140"/>
        <dbReference type="EC" id="3.1.3.2"/>
    </reaction>
</comment>
<dbReference type="PROSITE" id="PS50853">
    <property type="entry name" value="FN3"/>
    <property type="match status" value="3"/>
</dbReference>
<dbReference type="FunFam" id="2.60.40.10:FF:000031">
    <property type="entry name" value="Myosin-binding protein C, slow type"/>
    <property type="match status" value="1"/>
</dbReference>
<evidence type="ECO:0000256" key="16">
    <source>
        <dbReference type="ARBA" id="ARBA00078133"/>
    </source>
</evidence>
<feature type="domain" description="Ig-like" evidence="19">
    <location>
        <begin position="365"/>
        <end position="427"/>
    </location>
</feature>
<comment type="similarity">
    <text evidence="13">Belongs to the immunoglobulin superfamily. MyBP family.</text>
</comment>
<keyword evidence="10" id="KW-0325">Glycoprotein</keyword>
<dbReference type="Gene3D" id="2.60.40.10">
    <property type="entry name" value="Immunoglobulins"/>
    <property type="match status" value="12"/>
</dbReference>
<feature type="domain" description="Ig-like" evidence="19">
    <location>
        <begin position="441"/>
        <end position="535"/>
    </location>
</feature>
<comment type="function">
    <text evidence="14">Binds to myosin; probably involved in interaction with thick myofilaments in the A-band.</text>
</comment>
<sequence>MPEPGKKPVSAFSKKPRSMEVATGSPAVFEAETERAGVKVRWQRGGSDISASDKYGLVAEGTRHTLTVRDASPTDQGSYAVIAGSSKVKFDLKVTEAEKAEPVPAPAEVPGAPGEALVSATELEGSTPSSEGSSSAAPDGPVPGCPGAPDDPIGLFVTRPQDGEVTAGGSITFSARVAGASLLKPPTVKWFKGKWVDLSSKAGQHLQLHDSYDRASKVYLFELHITDAQVAFSGGYRCEVSTKDKFDSSNFNLTVHEAIGPGDLDLRSAFRRTLTGAPLRSDGHEDAGILDFSSLLKKRDSKLEAPAEEDVWALLRQAPPSEYERIAFQHGITDLRGLLKRLRGLRSDERKSTAFQKKLEPAYQVSKGHKIRLAVELADPDAEVKWLKNGQEIQMSGRYIFESVGNKRTLTISQCSLADDAAYQCVVGGEKCSTELFVKEPPVLITRPLEDQLVMVGQRVEFECEVSEEGAQVKWLKDGVELTREETFKYRFKKDGRRHHLIINEATLEDAGHYALRTSGGQALAELIVQEKKLEVYQSIADLTVGAKDQAVFKCEVSDENVRGVWLKNGQELVPDSRIKVSHIGRVHKLTIDDVTPADEADYSFVPEGFACNLSAKLHFMEVKIDFVPRQEPPKIHLDCPGRTPDTIVVVAGNKLRLDVPISGDPAPTVIWQKILSQGNKGAAGSAPGATEDAGDSDEWVFDKKVSGQGSIGTHYTQSPLGLCPPRDPAPSSAPISGAEYRSGCRGLWGPTRTPLPTGSLQLLCETEGRVRVETTKERSIFTVEGAEKEDEGVYTVTVKNPVGEDQVNLTVKVIDGPDPPAAPQISNVGEDCCTVRWEPPAYDGGQPVLGYILERKKKKSYRWMRLNFDLLRELTHEARRMIEGVVYEMRVYAVNAIGMSRPSPASQPFMPIGPPSEPTHLAVEDVSDTTVSLKWRPPEREGAGGLHGYSVEYCREGGSEWVAAVQGLTERTSMLVKDLPTGARLLFRVRAHNVAGPGAPVSTKEPVTVQEILLRPRLQLPRHLRQTIQRKVGEPVNLLIPFQGKPRPQVTWTKEGQPLAGEEVSVRNSPSDTILFIRAARRAHSGAYQVAVRIENMEDKATLVLQVVDKPSPPQDIRVTEAWGFNVALEWKPPQDDGNTELWGYTVQKADKKTMEWFTVLEHYRRTHCVVSELIIGNGYYFRVFSHNMVGPSDRAATTKEPVFIPRPGITYELPSFKALDFSEAPSFTQPLPKISWFKNGLDLREDARFRTFSKQGVLTLEIRKPCPFDGGVYVCRATNLQGEAQCECRLELYRHGDRSPVKTYPKDPYQEEDWPQGFGQLTKEGMLQHWELGQALRRRYHGFLNTSYHWQEVTSSQVYVRSTDFDRTLMSAEANLAGLFPPDGMQRFNPNISWQPIPVHTVPIAEDRLLKFPLGPCPRYEQLQNETRRTPEYESESIRNAHFLDMVANETGLPDLTLETVWNVYDTLFCEQTHGLLLPPWASPQTMQRLSQLKDFSFRFLFGIHEQAEKARLQGGVLLAQIRKNLTLMATTSQLPKLLVYSAHDTTLVALQMALNVYNGKQAPYASCHIFELYQEDNGNFSVEMYFRNESEKDPWPLTLPGCPHRCPLQDFLRLTEPVVPKDWQQECQVTSSPADTEVIVALAVCGSILFLLIVLLLTVLFRMQAQPPGYRHVADGEDHA</sequence>
<evidence type="ECO:0000256" key="7">
    <source>
        <dbReference type="ARBA" id="ARBA00022801"/>
    </source>
</evidence>
<dbReference type="FunFam" id="3.40.50.1240:FF:000010">
    <property type="entry name" value="Prostatic acid phosphatase"/>
    <property type="match status" value="1"/>
</dbReference>
<dbReference type="FunFam" id="2.60.40.10:FF:000085">
    <property type="entry name" value="Myosin-binding protein C, slow type"/>
    <property type="match status" value="1"/>
</dbReference>
<dbReference type="Pfam" id="PF18362">
    <property type="entry name" value="THB"/>
    <property type="match status" value="1"/>
</dbReference>
<dbReference type="FunFam" id="2.60.40.10:FF:000576">
    <property type="entry name" value="Myosin-binding protein C, cardiac-type"/>
    <property type="match status" value="1"/>
</dbReference>
<dbReference type="FunFam" id="2.60.40.10:FF:000225">
    <property type="entry name" value="Myosin-binding protein C, cardiac-type"/>
    <property type="match status" value="1"/>
</dbReference>
<evidence type="ECO:0000313" key="22">
    <source>
        <dbReference type="Proteomes" id="UP000011518"/>
    </source>
</evidence>
<keyword evidence="9" id="KW-0514">Muscle protein</keyword>
<feature type="domain" description="Fibronectin type-III" evidence="20">
    <location>
        <begin position="820"/>
        <end position="914"/>
    </location>
</feature>
<dbReference type="GO" id="GO:0003779">
    <property type="term" value="F:actin binding"/>
    <property type="evidence" value="ECO:0007669"/>
    <property type="project" value="UniProtKB-KW"/>
</dbReference>
<dbReference type="FunFam" id="2.60.40.10:FF:000081">
    <property type="entry name" value="Myosin-binding protein C, slow type"/>
    <property type="match status" value="1"/>
</dbReference>
<dbReference type="GO" id="GO:0031430">
    <property type="term" value="C:M band"/>
    <property type="evidence" value="ECO:0007669"/>
    <property type="project" value="TreeGrafter"/>
</dbReference>
<evidence type="ECO:0000256" key="1">
    <source>
        <dbReference type="ARBA" id="ARBA00000032"/>
    </source>
</evidence>
<feature type="region of interest" description="Disordered" evidence="17">
    <location>
        <begin position="717"/>
        <end position="737"/>
    </location>
</feature>
<dbReference type="CDD" id="cd07061">
    <property type="entry name" value="HP_HAP_like"/>
    <property type="match status" value="1"/>
</dbReference>
<dbReference type="InterPro" id="IPR036179">
    <property type="entry name" value="Ig-like_dom_sf"/>
</dbReference>
<dbReference type="PANTHER" id="PTHR13817:SF20">
    <property type="entry name" value="MYOSIN-BINDING PROTEIN C, CARDIAC-TYPE"/>
    <property type="match status" value="1"/>
</dbReference>
<evidence type="ECO:0000256" key="9">
    <source>
        <dbReference type="ARBA" id="ARBA00023179"/>
    </source>
</evidence>
<evidence type="ECO:0000313" key="21">
    <source>
        <dbReference type="EMBL" id="ELW48859.1"/>
    </source>
</evidence>
<dbReference type="SUPFAM" id="SSF53254">
    <property type="entry name" value="Phosphoglycerate mutase-like"/>
    <property type="match status" value="1"/>
</dbReference>
<dbReference type="InterPro" id="IPR003961">
    <property type="entry name" value="FN3_dom"/>
</dbReference>
<dbReference type="InterPro" id="IPR007110">
    <property type="entry name" value="Ig-like_dom"/>
</dbReference>
<dbReference type="InterPro" id="IPR013783">
    <property type="entry name" value="Ig-like_fold"/>
</dbReference>
<dbReference type="GO" id="GO:0003993">
    <property type="term" value="F:acid phosphatase activity"/>
    <property type="evidence" value="ECO:0007669"/>
    <property type="project" value="UniProtKB-EC"/>
</dbReference>
<dbReference type="CDD" id="cd05748">
    <property type="entry name" value="Ig_Titin_like"/>
    <property type="match status" value="1"/>
</dbReference>
<evidence type="ECO:0000256" key="6">
    <source>
        <dbReference type="ARBA" id="ARBA00022737"/>
    </source>
</evidence>
<feature type="region of interest" description="Disordered" evidence="17">
    <location>
        <begin position="1"/>
        <end position="23"/>
    </location>
</feature>
<dbReference type="InterPro" id="IPR040849">
    <property type="entry name" value="MyBP-C_THB"/>
</dbReference>
<keyword evidence="18" id="KW-1133">Transmembrane helix</keyword>
<dbReference type="SUPFAM" id="SSF49265">
    <property type="entry name" value="Fibronectin type III"/>
    <property type="match status" value="2"/>
</dbReference>
<dbReference type="EMBL" id="KB321021">
    <property type="protein sequence ID" value="ELW48859.1"/>
    <property type="molecule type" value="Genomic_DNA"/>
</dbReference>
<keyword evidence="12" id="KW-0393">Immunoglobulin domain</keyword>
<reference evidence="22" key="2">
    <citation type="journal article" date="2013" name="Nat. Commun.">
        <title>Genome of the Chinese tree shrew.</title>
        <authorList>
            <person name="Fan Y."/>
            <person name="Huang Z.Y."/>
            <person name="Cao C.C."/>
            <person name="Chen C.S."/>
            <person name="Chen Y.X."/>
            <person name="Fan D.D."/>
            <person name="He J."/>
            <person name="Hou H.L."/>
            <person name="Hu L."/>
            <person name="Hu X.T."/>
            <person name="Jiang X.T."/>
            <person name="Lai R."/>
            <person name="Lang Y.S."/>
            <person name="Liang B."/>
            <person name="Liao S.G."/>
            <person name="Mu D."/>
            <person name="Ma Y.Y."/>
            <person name="Niu Y.Y."/>
            <person name="Sun X.Q."/>
            <person name="Xia J.Q."/>
            <person name="Xiao J."/>
            <person name="Xiong Z.Q."/>
            <person name="Xu L."/>
            <person name="Yang L."/>
            <person name="Zhang Y."/>
            <person name="Zhao W."/>
            <person name="Zhao X.D."/>
            <person name="Zheng Y.T."/>
            <person name="Zhou J.M."/>
            <person name="Zhu Y.B."/>
            <person name="Zhang G.J."/>
            <person name="Wang J."/>
            <person name="Yao Y.G."/>
        </authorList>
    </citation>
    <scope>NUCLEOTIDE SEQUENCE [LARGE SCALE GENOMIC DNA]</scope>
</reference>
<dbReference type="SMART" id="SM00409">
    <property type="entry name" value="IG"/>
    <property type="match status" value="8"/>
</dbReference>
<feature type="compositionally biased region" description="Low complexity" evidence="17">
    <location>
        <begin position="124"/>
        <end position="138"/>
    </location>
</feature>
<dbReference type="Proteomes" id="UP000011518">
    <property type="component" value="Unassembled WGS sequence"/>
</dbReference>
<dbReference type="GO" id="GO:0045214">
    <property type="term" value="P:sarcomere organization"/>
    <property type="evidence" value="ECO:0007669"/>
    <property type="project" value="TreeGrafter"/>
</dbReference>
<dbReference type="FunFam" id="2.60.40.10:FF:000326">
    <property type="entry name" value="Myosin-binding protein C, cardiac-type"/>
    <property type="match status" value="1"/>
</dbReference>
<keyword evidence="6" id="KW-0677">Repeat</keyword>
<dbReference type="SMART" id="SM00408">
    <property type="entry name" value="IGc2"/>
    <property type="match status" value="6"/>
</dbReference>
<evidence type="ECO:0000256" key="18">
    <source>
        <dbReference type="SAM" id="Phobius"/>
    </source>
</evidence>
<evidence type="ECO:0000256" key="11">
    <source>
        <dbReference type="ARBA" id="ARBA00023203"/>
    </source>
</evidence>
<dbReference type="GO" id="GO:0055010">
    <property type="term" value="P:ventricular cardiac muscle tissue morphogenesis"/>
    <property type="evidence" value="ECO:0007669"/>
    <property type="project" value="TreeGrafter"/>
</dbReference>
<name>L9JEW3_TUPCH</name>
<feature type="region of interest" description="Disordered" evidence="17">
    <location>
        <begin position="120"/>
        <end position="161"/>
    </location>
</feature>
<dbReference type="Pfam" id="PF00328">
    <property type="entry name" value="His_Phos_2"/>
    <property type="match status" value="1"/>
</dbReference>
<dbReference type="PANTHER" id="PTHR13817">
    <property type="entry name" value="TITIN"/>
    <property type="match status" value="1"/>
</dbReference>
<dbReference type="InterPro" id="IPR003599">
    <property type="entry name" value="Ig_sub"/>
</dbReference>
<evidence type="ECO:0000256" key="2">
    <source>
        <dbReference type="ARBA" id="ARBA00005375"/>
    </source>
</evidence>
<evidence type="ECO:0000259" key="20">
    <source>
        <dbReference type="PROSITE" id="PS50853"/>
    </source>
</evidence>
<dbReference type="FunFam" id="2.60.40.10:FF:000557">
    <property type="entry name" value="Myosin binding protein Ha"/>
    <property type="match status" value="1"/>
</dbReference>
<dbReference type="InterPro" id="IPR050964">
    <property type="entry name" value="Striated_Muscle_Regulatory"/>
</dbReference>
<keyword evidence="5" id="KW-0732">Signal</keyword>
<evidence type="ECO:0000256" key="10">
    <source>
        <dbReference type="ARBA" id="ARBA00023180"/>
    </source>
</evidence>
<evidence type="ECO:0000256" key="17">
    <source>
        <dbReference type="SAM" id="MobiDB-lite"/>
    </source>
</evidence>
<dbReference type="InterPro" id="IPR036116">
    <property type="entry name" value="FN3_sf"/>
</dbReference>
<keyword evidence="7" id="KW-0378">Hydrolase</keyword>
<evidence type="ECO:0000256" key="8">
    <source>
        <dbReference type="ARBA" id="ARBA00022889"/>
    </source>
</evidence>
<gene>
    <name evidence="21" type="ORF">TREES_T100014291</name>
</gene>
<keyword evidence="8" id="KW-0130">Cell adhesion</keyword>
<dbReference type="FunFam" id="2.60.40.10:FF:000070">
    <property type="entry name" value="Myosin-binding protein C, slow type"/>
    <property type="match status" value="1"/>
</dbReference>
<dbReference type="eggNOG" id="ENOG502QWRQ">
    <property type="taxonomic scope" value="Eukaryota"/>
</dbReference>
<dbReference type="InterPro" id="IPR013098">
    <property type="entry name" value="Ig_I-set"/>
</dbReference>
<feature type="domain" description="Fibronectin type-III" evidence="20">
    <location>
        <begin position="915"/>
        <end position="1013"/>
    </location>
</feature>
<dbReference type="FunFam" id="2.60.40.10:FF:000062">
    <property type="entry name" value="Myosin-binding protein C, slow type"/>
    <property type="match status" value="1"/>
</dbReference>
<organism evidence="21 22">
    <name type="scientific">Tupaia chinensis</name>
    <name type="common">Chinese tree shrew</name>
    <name type="synonym">Tupaia belangeri chinensis</name>
    <dbReference type="NCBI Taxonomy" id="246437"/>
    <lineage>
        <taxon>Eukaryota</taxon>
        <taxon>Metazoa</taxon>
        <taxon>Chordata</taxon>
        <taxon>Craniata</taxon>
        <taxon>Vertebrata</taxon>
        <taxon>Euteleostomi</taxon>
        <taxon>Mammalia</taxon>
        <taxon>Eutheria</taxon>
        <taxon>Euarchontoglires</taxon>
        <taxon>Scandentia</taxon>
        <taxon>Tupaiidae</taxon>
        <taxon>Tupaia</taxon>
    </lineage>
</organism>
<feature type="transmembrane region" description="Helical" evidence="18">
    <location>
        <begin position="1641"/>
        <end position="1664"/>
    </location>
</feature>
<evidence type="ECO:0000256" key="5">
    <source>
        <dbReference type="ARBA" id="ARBA00022729"/>
    </source>
</evidence>
<dbReference type="FunFam" id="2.60.40.10:FF:000518">
    <property type="entry name" value="Myosin-binding protein C, cardiac-type"/>
    <property type="match status" value="1"/>
</dbReference>
<evidence type="ECO:0000256" key="3">
    <source>
        <dbReference type="ARBA" id="ARBA00012646"/>
    </source>
</evidence>
<dbReference type="Pfam" id="PF07679">
    <property type="entry name" value="I-set"/>
    <property type="match status" value="8"/>
</dbReference>
<dbReference type="EC" id="3.1.3.2" evidence="3"/>
<dbReference type="FunCoup" id="L9JEW3">
    <property type="interactions" value="20"/>
</dbReference>
<evidence type="ECO:0000256" key="13">
    <source>
        <dbReference type="ARBA" id="ARBA00038352"/>
    </source>
</evidence>
<dbReference type="CDD" id="cd00096">
    <property type="entry name" value="Ig"/>
    <property type="match status" value="2"/>
</dbReference>
<feature type="domain" description="Ig-like" evidence="19">
    <location>
        <begin position="1017"/>
        <end position="1105"/>
    </location>
</feature>
<evidence type="ECO:0000256" key="14">
    <source>
        <dbReference type="ARBA" id="ARBA00060255"/>
    </source>
</evidence>
<evidence type="ECO:0000256" key="15">
    <source>
        <dbReference type="ARBA" id="ARBA00071968"/>
    </source>
</evidence>
<feature type="domain" description="Fibronectin type-III" evidence="20">
    <location>
        <begin position="1114"/>
        <end position="1209"/>
    </location>
</feature>
<keyword evidence="22" id="KW-1185">Reference proteome</keyword>
<dbReference type="FunFam" id="2.60.40.10:FF:000111">
    <property type="entry name" value="Myosin-binding protein C, slow type"/>
    <property type="match status" value="1"/>
</dbReference>
<dbReference type="Gene3D" id="3.40.50.1240">
    <property type="entry name" value="Phosphoglycerate mutase-like"/>
    <property type="match status" value="1"/>
</dbReference>
<dbReference type="GO" id="GO:0007155">
    <property type="term" value="P:cell adhesion"/>
    <property type="evidence" value="ECO:0007669"/>
    <property type="project" value="UniProtKB-KW"/>
</dbReference>
<keyword evidence="4" id="KW-0787">Thick filament</keyword>
<dbReference type="InParanoid" id="L9JEW3"/>
<dbReference type="PROSITE" id="PS00778">
    <property type="entry name" value="HIS_ACID_PHOSPHAT_2"/>
    <property type="match status" value="1"/>
</dbReference>
<keyword evidence="18" id="KW-0472">Membrane</keyword>
<protein>
    <recommendedName>
        <fullName evidence="15">Myosin-binding protein H</fullName>
        <ecNumber evidence="3">3.1.3.2</ecNumber>
    </recommendedName>
    <alternativeName>
        <fullName evidence="16">H-protein</fullName>
    </alternativeName>
</protein>
<evidence type="ECO:0000256" key="4">
    <source>
        <dbReference type="ARBA" id="ARBA00022433"/>
    </source>
</evidence>
<dbReference type="InterPro" id="IPR003598">
    <property type="entry name" value="Ig_sub2"/>
</dbReference>